<comment type="caution">
    <text evidence="2">The sequence shown here is derived from an EMBL/GenBank/DDBJ whole genome shotgun (WGS) entry which is preliminary data.</text>
</comment>
<gene>
    <name evidence="2" type="primary">Os05g0361200_0</name>
    <name evidence="2" type="ORF">CK203_002248</name>
</gene>
<dbReference type="AlphaFoldDB" id="A0A438KK68"/>
<dbReference type="GO" id="GO:0006783">
    <property type="term" value="P:heme biosynthetic process"/>
    <property type="evidence" value="ECO:0007669"/>
    <property type="project" value="InterPro"/>
</dbReference>
<dbReference type="PANTHER" id="PTHR11108">
    <property type="entry name" value="FERROCHELATASE"/>
    <property type="match status" value="1"/>
</dbReference>
<evidence type="ECO:0000313" key="3">
    <source>
        <dbReference type="Proteomes" id="UP000288805"/>
    </source>
</evidence>
<evidence type="ECO:0000313" key="2">
    <source>
        <dbReference type="EMBL" id="RVX21583.1"/>
    </source>
</evidence>
<proteinExistence type="inferred from homology"/>
<dbReference type="Gene3D" id="3.40.50.1400">
    <property type="match status" value="1"/>
</dbReference>
<organism evidence="2 3">
    <name type="scientific">Vitis vinifera</name>
    <name type="common">Grape</name>
    <dbReference type="NCBI Taxonomy" id="29760"/>
    <lineage>
        <taxon>Eukaryota</taxon>
        <taxon>Viridiplantae</taxon>
        <taxon>Streptophyta</taxon>
        <taxon>Embryophyta</taxon>
        <taxon>Tracheophyta</taxon>
        <taxon>Spermatophyta</taxon>
        <taxon>Magnoliopsida</taxon>
        <taxon>eudicotyledons</taxon>
        <taxon>Gunneridae</taxon>
        <taxon>Pentapetalae</taxon>
        <taxon>rosids</taxon>
        <taxon>Vitales</taxon>
        <taxon>Vitaceae</taxon>
        <taxon>Viteae</taxon>
        <taxon>Vitis</taxon>
    </lineage>
</organism>
<sequence length="148" mass="16183">MDACVNSNLPKNSVVAKYSSGWSDIQSSNLKQSLNKYSLPLRALLTSKTQDVSSKPLVGDEKIGVLLLNLGGPETLEDVQPFLFNLFADPVRICSGAHQDIIRLPRLFRFLQKPLAQFISVLRAPKSREGYASIGGGSPLRRITDAQA</sequence>
<dbReference type="EMBL" id="QGNW01000005">
    <property type="protein sequence ID" value="RVX21583.1"/>
    <property type="molecule type" value="Genomic_DNA"/>
</dbReference>
<dbReference type="PANTHER" id="PTHR11108:SF1">
    <property type="entry name" value="FERROCHELATASE, MITOCHONDRIAL"/>
    <property type="match status" value="1"/>
</dbReference>
<accession>A0A438KK68</accession>
<protein>
    <submittedName>
        <fullName evidence="2">Ferrochelatase-2, chloroplastic</fullName>
    </submittedName>
</protein>
<comment type="similarity">
    <text evidence="1">Belongs to the ferrochelatase family.</text>
</comment>
<dbReference type="CDD" id="cd03411">
    <property type="entry name" value="Ferrochelatase_N"/>
    <property type="match status" value="1"/>
</dbReference>
<reference evidence="2 3" key="1">
    <citation type="journal article" date="2018" name="PLoS Genet.">
        <title>Population sequencing reveals clonal diversity and ancestral inbreeding in the grapevine cultivar Chardonnay.</title>
        <authorList>
            <person name="Roach M.J."/>
            <person name="Johnson D.L."/>
            <person name="Bohlmann J."/>
            <person name="van Vuuren H.J."/>
            <person name="Jones S.J."/>
            <person name="Pretorius I.S."/>
            <person name="Schmidt S.A."/>
            <person name="Borneman A.R."/>
        </authorList>
    </citation>
    <scope>NUCLEOTIDE SEQUENCE [LARGE SCALE GENOMIC DNA]</scope>
    <source>
        <strain evidence="3">cv. Chardonnay</strain>
        <tissue evidence="2">Leaf</tissue>
    </source>
</reference>
<dbReference type="InterPro" id="IPR001015">
    <property type="entry name" value="Ferrochelatase"/>
</dbReference>
<evidence type="ECO:0000256" key="1">
    <source>
        <dbReference type="RuleBase" id="RU004185"/>
    </source>
</evidence>
<dbReference type="SUPFAM" id="SSF53800">
    <property type="entry name" value="Chelatase"/>
    <property type="match status" value="1"/>
</dbReference>
<dbReference type="Proteomes" id="UP000288805">
    <property type="component" value="Unassembled WGS sequence"/>
</dbReference>
<dbReference type="InterPro" id="IPR033659">
    <property type="entry name" value="Ferrochelatase_N"/>
</dbReference>
<dbReference type="Pfam" id="PF00762">
    <property type="entry name" value="Ferrochelatase"/>
    <property type="match status" value="1"/>
</dbReference>
<dbReference type="GO" id="GO:0004325">
    <property type="term" value="F:ferrochelatase activity"/>
    <property type="evidence" value="ECO:0007669"/>
    <property type="project" value="InterPro"/>
</dbReference>
<name>A0A438KK68_VITVI</name>